<proteinExistence type="predicted"/>
<feature type="region of interest" description="Disordered" evidence="1">
    <location>
        <begin position="37"/>
        <end position="96"/>
    </location>
</feature>
<dbReference type="EMBL" id="LLZH01000309">
    <property type="protein sequence ID" value="KUL26007.1"/>
    <property type="molecule type" value="Genomic_DNA"/>
</dbReference>
<evidence type="ECO:0000256" key="2">
    <source>
        <dbReference type="SAM" id="SignalP"/>
    </source>
</evidence>
<protein>
    <recommendedName>
        <fullName evidence="3">SCP domain-containing protein</fullName>
    </recommendedName>
</protein>
<feature type="compositionally biased region" description="Low complexity" evidence="1">
    <location>
        <begin position="48"/>
        <end position="78"/>
    </location>
</feature>
<dbReference type="OrthoDB" id="8611574at2"/>
<comment type="caution">
    <text evidence="4">The sequence shown here is derived from an EMBL/GenBank/DDBJ whole genome shotgun (WGS) entry which is preliminary data.</text>
</comment>
<dbReference type="SUPFAM" id="SSF55797">
    <property type="entry name" value="PR-1-like"/>
    <property type="match status" value="1"/>
</dbReference>
<keyword evidence="5" id="KW-1185">Reference proteome</keyword>
<sequence length="223" mass="23764">MLDKVVRRASALAAAPALLALPAALFALPHAVNAQGPVVPDRPPGQPTPVVTDTVPEPATTSPGPATTPRTPAAPITPNVEAAPAGAATPDPEKARARSLMHQVVRLTNRERRAAGCPRVGLDHELILASVAQSYYMARTRLFSHVWRDGSTFSMRAQRAGYRTPAGENIAWGYPTAPEVMKAWMESPGHRANILNCGAKKIGAAIVYASDGTPYYTQVFGWR</sequence>
<dbReference type="PANTHER" id="PTHR31157">
    <property type="entry name" value="SCP DOMAIN-CONTAINING PROTEIN"/>
    <property type="match status" value="1"/>
</dbReference>
<evidence type="ECO:0000256" key="1">
    <source>
        <dbReference type="SAM" id="MobiDB-lite"/>
    </source>
</evidence>
<dbReference type="PANTHER" id="PTHR31157:SF1">
    <property type="entry name" value="SCP DOMAIN-CONTAINING PROTEIN"/>
    <property type="match status" value="1"/>
</dbReference>
<evidence type="ECO:0000259" key="3">
    <source>
        <dbReference type="Pfam" id="PF00188"/>
    </source>
</evidence>
<name>A0A117MMU2_9ACTN</name>
<accession>A0A117MMU2</accession>
<reference evidence="4 5" key="1">
    <citation type="submission" date="2015-10" db="EMBL/GenBank/DDBJ databases">
        <authorList>
            <person name="Gilbert D.G."/>
        </authorList>
    </citation>
    <scope>NUCLEOTIDE SEQUENCE [LARGE SCALE GENOMIC DNA]</scope>
    <source>
        <strain evidence="4 5">NRRL B-16712</strain>
    </source>
</reference>
<dbReference type="InterPro" id="IPR035940">
    <property type="entry name" value="CAP_sf"/>
</dbReference>
<dbReference type="CDD" id="cd05379">
    <property type="entry name" value="CAP_bacterial"/>
    <property type="match status" value="1"/>
</dbReference>
<feature type="chain" id="PRO_5007151217" description="SCP domain-containing protein" evidence="2">
    <location>
        <begin position="35"/>
        <end position="223"/>
    </location>
</feature>
<evidence type="ECO:0000313" key="5">
    <source>
        <dbReference type="Proteomes" id="UP000053244"/>
    </source>
</evidence>
<dbReference type="Pfam" id="PF00188">
    <property type="entry name" value="CAP"/>
    <property type="match status" value="1"/>
</dbReference>
<dbReference type="AlphaFoldDB" id="A0A117MMU2"/>
<gene>
    <name evidence="4" type="ORF">ADL15_39130</name>
</gene>
<feature type="signal peptide" evidence="2">
    <location>
        <begin position="1"/>
        <end position="34"/>
    </location>
</feature>
<dbReference type="Gene3D" id="3.40.33.10">
    <property type="entry name" value="CAP"/>
    <property type="match status" value="1"/>
</dbReference>
<dbReference type="Proteomes" id="UP000053244">
    <property type="component" value="Unassembled WGS sequence"/>
</dbReference>
<dbReference type="InterPro" id="IPR014044">
    <property type="entry name" value="CAP_dom"/>
</dbReference>
<feature type="domain" description="SCP" evidence="3">
    <location>
        <begin position="106"/>
        <end position="220"/>
    </location>
</feature>
<organism evidence="4 5">
    <name type="scientific">Actinoplanes awajinensis subsp. mycoplanecinus</name>
    <dbReference type="NCBI Taxonomy" id="135947"/>
    <lineage>
        <taxon>Bacteria</taxon>
        <taxon>Bacillati</taxon>
        <taxon>Actinomycetota</taxon>
        <taxon>Actinomycetes</taxon>
        <taxon>Micromonosporales</taxon>
        <taxon>Micromonosporaceae</taxon>
        <taxon>Actinoplanes</taxon>
    </lineage>
</organism>
<evidence type="ECO:0000313" key="4">
    <source>
        <dbReference type="EMBL" id="KUL26007.1"/>
    </source>
</evidence>
<keyword evidence="2" id="KW-0732">Signal</keyword>